<evidence type="ECO:0000313" key="4">
    <source>
        <dbReference type="RefSeq" id="XP_017768677.1"/>
    </source>
</evidence>
<dbReference type="InterPro" id="IPR050331">
    <property type="entry name" value="Zinc_finger"/>
</dbReference>
<evidence type="ECO:0000259" key="2">
    <source>
        <dbReference type="PROSITE" id="PS50157"/>
    </source>
</evidence>
<feature type="domain" description="C2H2-type" evidence="2">
    <location>
        <begin position="148"/>
        <end position="175"/>
    </location>
</feature>
<feature type="domain" description="C2H2-type" evidence="2">
    <location>
        <begin position="92"/>
        <end position="119"/>
    </location>
</feature>
<keyword evidence="3" id="KW-1185">Reference proteome</keyword>
<dbReference type="GeneID" id="108556886"/>
<dbReference type="PANTHER" id="PTHR16515:SF55">
    <property type="entry name" value="C2H2-TYPE DOMAIN-CONTAINING PROTEIN"/>
    <property type="match status" value="1"/>
</dbReference>
<keyword evidence="1" id="KW-0863">Zinc-finger</keyword>
<feature type="domain" description="C2H2-type" evidence="2">
    <location>
        <begin position="176"/>
        <end position="203"/>
    </location>
</feature>
<dbReference type="SMART" id="SM00355">
    <property type="entry name" value="ZnF_C2H2"/>
    <property type="match status" value="6"/>
</dbReference>
<dbReference type="PROSITE" id="PS50157">
    <property type="entry name" value="ZINC_FINGER_C2H2_2"/>
    <property type="match status" value="6"/>
</dbReference>
<dbReference type="PANTHER" id="PTHR16515">
    <property type="entry name" value="PR DOMAIN ZINC FINGER PROTEIN"/>
    <property type="match status" value="1"/>
</dbReference>
<dbReference type="RefSeq" id="XP_017768677.1">
    <property type="nucleotide sequence ID" value="XM_017913188.1"/>
</dbReference>
<dbReference type="SUPFAM" id="SSF57667">
    <property type="entry name" value="beta-beta-alpha zinc fingers"/>
    <property type="match status" value="3"/>
</dbReference>
<organism evidence="3 4">
    <name type="scientific">Nicrophorus vespilloides</name>
    <name type="common">Boreal carrion beetle</name>
    <dbReference type="NCBI Taxonomy" id="110193"/>
    <lineage>
        <taxon>Eukaryota</taxon>
        <taxon>Metazoa</taxon>
        <taxon>Ecdysozoa</taxon>
        <taxon>Arthropoda</taxon>
        <taxon>Hexapoda</taxon>
        <taxon>Insecta</taxon>
        <taxon>Pterygota</taxon>
        <taxon>Neoptera</taxon>
        <taxon>Endopterygota</taxon>
        <taxon>Coleoptera</taxon>
        <taxon>Polyphaga</taxon>
        <taxon>Staphyliniformia</taxon>
        <taxon>Silphidae</taxon>
        <taxon>Nicrophorinae</taxon>
        <taxon>Nicrophorus</taxon>
    </lineage>
</organism>
<dbReference type="Pfam" id="PF00096">
    <property type="entry name" value="zf-C2H2"/>
    <property type="match status" value="5"/>
</dbReference>
<dbReference type="PROSITE" id="PS00028">
    <property type="entry name" value="ZINC_FINGER_C2H2_1"/>
    <property type="match status" value="6"/>
</dbReference>
<keyword evidence="1" id="KW-0479">Metal-binding</keyword>
<sequence length="269" mass="30712">MLNAYKMENNNQGLLPPMIKNEHEESMHNFYNDYLQINLKVDYPSPPPPVLAVPKKEVVQQIKFHCEYCSKGFSTKGNLIVHTRTHTLEKPYVCNVCGKSFTAKGNLNTHMISHSNLKPFTCELCSKGFTTKGNLMVHMRSHNNEKPFGCDVCPKRFTTKGNLITHSMIHKDIKPFKCEFCDKQFATNNNLIIHKRTHTKEKPFVCNICFKLFHSKGNLMSHVKHRHPQDGSGNLISTNQNHVGGQMHAPPMVMGMGLEPMKNSHLMMH</sequence>
<dbReference type="Gene3D" id="3.30.160.60">
    <property type="entry name" value="Classic Zinc Finger"/>
    <property type="match status" value="6"/>
</dbReference>
<feature type="domain" description="C2H2-type" evidence="2">
    <location>
        <begin position="204"/>
        <end position="232"/>
    </location>
</feature>
<evidence type="ECO:0000256" key="1">
    <source>
        <dbReference type="PROSITE-ProRule" id="PRU00042"/>
    </source>
</evidence>
<gene>
    <name evidence="4" type="primary">LOC108556886</name>
</gene>
<keyword evidence="1" id="KW-0862">Zinc</keyword>
<dbReference type="InterPro" id="IPR013087">
    <property type="entry name" value="Znf_C2H2_type"/>
</dbReference>
<accession>A0ABM1M277</accession>
<feature type="domain" description="C2H2-type" evidence="2">
    <location>
        <begin position="120"/>
        <end position="147"/>
    </location>
</feature>
<feature type="domain" description="C2H2-type" evidence="2">
    <location>
        <begin position="64"/>
        <end position="91"/>
    </location>
</feature>
<reference evidence="4" key="1">
    <citation type="submission" date="2025-08" db="UniProtKB">
        <authorList>
            <consortium name="RefSeq"/>
        </authorList>
    </citation>
    <scope>IDENTIFICATION</scope>
    <source>
        <tissue evidence="4">Whole Larva</tissue>
    </source>
</reference>
<name>A0ABM1M277_NICVS</name>
<protein>
    <submittedName>
        <fullName evidence="4">Gastrula zinc finger protein XlCGF7.1-like</fullName>
    </submittedName>
</protein>
<dbReference type="InterPro" id="IPR036236">
    <property type="entry name" value="Znf_C2H2_sf"/>
</dbReference>
<evidence type="ECO:0000313" key="3">
    <source>
        <dbReference type="Proteomes" id="UP000695000"/>
    </source>
</evidence>
<dbReference type="Proteomes" id="UP000695000">
    <property type="component" value="Unplaced"/>
</dbReference>
<proteinExistence type="predicted"/>